<keyword evidence="3" id="KW-1185">Reference proteome</keyword>
<dbReference type="Pfam" id="PF06985">
    <property type="entry name" value="HET"/>
    <property type="match status" value="1"/>
</dbReference>
<protein>
    <recommendedName>
        <fullName evidence="1">Heterokaryon incompatibility domain-containing protein</fullName>
    </recommendedName>
</protein>
<dbReference type="EMBL" id="FJUX01000016">
    <property type="protein sequence ID" value="CZS93593.1"/>
    <property type="molecule type" value="Genomic_DNA"/>
</dbReference>
<name>A0A1E1K683_9HELO</name>
<gene>
    <name evidence="2" type="ORF">RAG0_03793</name>
</gene>
<evidence type="ECO:0000259" key="1">
    <source>
        <dbReference type="Pfam" id="PF06985"/>
    </source>
</evidence>
<dbReference type="PANTHER" id="PTHR33112:SF1">
    <property type="entry name" value="HETEROKARYON INCOMPATIBILITY DOMAIN-CONTAINING PROTEIN"/>
    <property type="match status" value="1"/>
</dbReference>
<sequence length="782" mass="87440">MGRLLSFDSVFKRSRRPQSSQTCASEKNTTQELIELPVGEALPVPLDIASSSCGNTLSDLVPLYSSSQNLCAQCLSFDIPALFRRKIVNRSTTGDLVAKLNMSASELILSTCSLCQLFGSACMPCDASIHHELRAIPADRAFTKLDMGIAFDYIVLNVWVDASSDSFSSSSPDTLGNSNHFLGLAVASDPGQVLEPCFGVQILDRVYFNVAITKHWLEFCRSNHFDDCHPTALVGLSSFRVIDCSTRTIINVPQKCQYIALSYVWGQGQPTDQNDNTGDPSIQSAPKVITDSIEVAILLGFRYIWVDRYCINQSDANEKHNQINRMDMIYASAQLTIIAVAGDNPRVGLPGVNGTLRNFQPSCQVGKHRLVSSLITASDSLHGTAWNGRAWTYQEGLLSKRRLIFSADQVYFECNGMNCAEVFHLPLETILDQKTGKAKAEFPAGAFVEKAIKSVGHSTEDNEYALRMMEYVSRFTQRKLSYQSDALNAIQGIFRVFEKLQYPTYQLMGIPIEPLSDFSILGWRSPELEFMVGLMWHHKYIQPGTSHRRPNFPSWSWAGWEGCAESYLESHAGPATPNLGSKVSIELKDRSLLPFPQDYTLLSPFIHQVQDTRFIHITAKTAPCEIVRSDRNYDSEVDRTPYLALIVGELQAICLAFLPGDILHGKDFSKTPLEEMKFTAIIYAPVTKGSVSYDWRVSVLMVEEQGDFAERVGICLPRQPDTRIVNTKHDVIPNCFDTSALVPAYHPSRHGHQRVSMDERHANRMTFKKWIAELPTRTIRLG</sequence>
<feature type="domain" description="Heterokaryon incompatibility" evidence="1">
    <location>
        <begin position="258"/>
        <end position="395"/>
    </location>
</feature>
<dbReference type="InterPro" id="IPR010730">
    <property type="entry name" value="HET"/>
</dbReference>
<reference evidence="3" key="1">
    <citation type="submission" date="2016-03" db="EMBL/GenBank/DDBJ databases">
        <authorList>
            <person name="Guldener U."/>
        </authorList>
    </citation>
    <scope>NUCLEOTIDE SEQUENCE [LARGE SCALE GENOMIC DNA]</scope>
    <source>
        <strain evidence="3">04CH-RAC-A.6.1</strain>
    </source>
</reference>
<evidence type="ECO:0000313" key="2">
    <source>
        <dbReference type="EMBL" id="CZS93593.1"/>
    </source>
</evidence>
<dbReference type="AlphaFoldDB" id="A0A1E1K683"/>
<dbReference type="Proteomes" id="UP000178912">
    <property type="component" value="Unassembled WGS sequence"/>
</dbReference>
<dbReference type="OrthoDB" id="5428863at2759"/>
<dbReference type="PANTHER" id="PTHR33112">
    <property type="entry name" value="DOMAIN PROTEIN, PUTATIVE-RELATED"/>
    <property type="match status" value="1"/>
</dbReference>
<organism evidence="2 3">
    <name type="scientific">Rhynchosporium agropyri</name>
    <dbReference type="NCBI Taxonomy" id="914238"/>
    <lineage>
        <taxon>Eukaryota</taxon>
        <taxon>Fungi</taxon>
        <taxon>Dikarya</taxon>
        <taxon>Ascomycota</taxon>
        <taxon>Pezizomycotina</taxon>
        <taxon>Leotiomycetes</taxon>
        <taxon>Helotiales</taxon>
        <taxon>Ploettnerulaceae</taxon>
        <taxon>Rhynchosporium</taxon>
    </lineage>
</organism>
<evidence type="ECO:0000313" key="3">
    <source>
        <dbReference type="Proteomes" id="UP000178912"/>
    </source>
</evidence>
<accession>A0A1E1K683</accession>
<proteinExistence type="predicted"/>